<sequence>MVERSLSMREGNNPLLHGTVSNSSKHTSSTGHHHHNPHIILKPHHPTAVISHLCHTIHH</sequence>
<evidence type="ECO:0000313" key="3">
    <source>
        <dbReference type="Proteomes" id="UP001642487"/>
    </source>
</evidence>
<name>A0ABP0ZB51_9ROSI</name>
<proteinExistence type="predicted"/>
<protein>
    <submittedName>
        <fullName evidence="2">Uncharacterized protein</fullName>
    </submittedName>
</protein>
<accession>A0ABP0ZB51</accession>
<evidence type="ECO:0000313" key="2">
    <source>
        <dbReference type="EMBL" id="CAK9328070.1"/>
    </source>
</evidence>
<evidence type="ECO:0000256" key="1">
    <source>
        <dbReference type="SAM" id="MobiDB-lite"/>
    </source>
</evidence>
<organism evidence="2 3">
    <name type="scientific">Citrullus colocynthis</name>
    <name type="common">colocynth</name>
    <dbReference type="NCBI Taxonomy" id="252529"/>
    <lineage>
        <taxon>Eukaryota</taxon>
        <taxon>Viridiplantae</taxon>
        <taxon>Streptophyta</taxon>
        <taxon>Embryophyta</taxon>
        <taxon>Tracheophyta</taxon>
        <taxon>Spermatophyta</taxon>
        <taxon>Magnoliopsida</taxon>
        <taxon>eudicotyledons</taxon>
        <taxon>Gunneridae</taxon>
        <taxon>Pentapetalae</taxon>
        <taxon>rosids</taxon>
        <taxon>fabids</taxon>
        <taxon>Cucurbitales</taxon>
        <taxon>Cucurbitaceae</taxon>
        <taxon>Benincaseae</taxon>
        <taxon>Citrullus</taxon>
    </lineage>
</organism>
<feature type="region of interest" description="Disordered" evidence="1">
    <location>
        <begin position="1"/>
        <end position="44"/>
    </location>
</feature>
<dbReference type="Proteomes" id="UP001642487">
    <property type="component" value="Chromosome 8"/>
</dbReference>
<gene>
    <name evidence="2" type="ORF">CITCOLO1_LOCUS20473</name>
</gene>
<feature type="compositionally biased region" description="Low complexity" evidence="1">
    <location>
        <begin position="21"/>
        <end position="30"/>
    </location>
</feature>
<feature type="compositionally biased region" description="Basic residues" evidence="1">
    <location>
        <begin position="31"/>
        <end position="44"/>
    </location>
</feature>
<keyword evidence="3" id="KW-1185">Reference proteome</keyword>
<reference evidence="2 3" key="1">
    <citation type="submission" date="2024-03" db="EMBL/GenBank/DDBJ databases">
        <authorList>
            <person name="Gkanogiannis A."/>
            <person name="Becerra Lopez-Lavalle L."/>
        </authorList>
    </citation>
    <scope>NUCLEOTIDE SEQUENCE [LARGE SCALE GENOMIC DNA]</scope>
</reference>
<dbReference type="EMBL" id="OZ021742">
    <property type="protein sequence ID" value="CAK9328070.1"/>
    <property type="molecule type" value="Genomic_DNA"/>
</dbReference>